<name>A0A6P2BWM0_9ACTN</name>
<proteinExistence type="predicted"/>
<dbReference type="InterPro" id="IPR009061">
    <property type="entry name" value="DNA-bd_dom_put_sf"/>
</dbReference>
<dbReference type="InterPro" id="IPR000551">
    <property type="entry name" value="MerR-type_HTH_dom"/>
</dbReference>
<evidence type="ECO:0000313" key="6">
    <source>
        <dbReference type="EMBL" id="TVZ02545.1"/>
    </source>
</evidence>
<dbReference type="PANTHER" id="PTHR30204:SF69">
    <property type="entry name" value="MERR-FAMILY TRANSCRIPTIONAL REGULATOR"/>
    <property type="match status" value="1"/>
</dbReference>
<dbReference type="SUPFAM" id="SSF46955">
    <property type="entry name" value="Putative DNA-binding domain"/>
    <property type="match status" value="1"/>
</dbReference>
<dbReference type="InterPro" id="IPR047057">
    <property type="entry name" value="MerR_fam"/>
</dbReference>
<dbReference type="Pfam" id="PF13411">
    <property type="entry name" value="MerR_1"/>
    <property type="match status" value="1"/>
</dbReference>
<reference evidence="6 7" key="1">
    <citation type="submission" date="2018-11" db="EMBL/GenBank/DDBJ databases">
        <title>Trebonia kvetii gen.nov., sp.nov., a novel acidophilic actinobacterium, and proposal of the new actinobacterial family Treboniaceae fam. nov.</title>
        <authorList>
            <person name="Rapoport D."/>
            <person name="Sagova-Mareckova M."/>
            <person name="Sedlacek I."/>
            <person name="Provaznik J."/>
            <person name="Kralova S."/>
            <person name="Pavlinic D."/>
            <person name="Benes V."/>
            <person name="Kopecky J."/>
        </authorList>
    </citation>
    <scope>NUCLEOTIDE SEQUENCE [LARGE SCALE GENOMIC DNA]</scope>
    <source>
        <strain evidence="6 7">15Tr583</strain>
    </source>
</reference>
<dbReference type="Proteomes" id="UP000460272">
    <property type="component" value="Unassembled WGS sequence"/>
</dbReference>
<gene>
    <name evidence="6" type="ORF">EAS64_27585</name>
</gene>
<dbReference type="PRINTS" id="PR00040">
    <property type="entry name" value="HTHMERR"/>
</dbReference>
<evidence type="ECO:0000256" key="1">
    <source>
        <dbReference type="ARBA" id="ARBA00022491"/>
    </source>
</evidence>
<keyword evidence="4" id="KW-0804">Transcription</keyword>
<dbReference type="PROSITE" id="PS50937">
    <property type="entry name" value="HTH_MERR_2"/>
    <property type="match status" value="1"/>
</dbReference>
<dbReference type="OrthoDB" id="9802039at2"/>
<keyword evidence="2" id="KW-0805">Transcription regulation</keyword>
<dbReference type="SMART" id="SM00422">
    <property type="entry name" value="HTH_MERR"/>
    <property type="match status" value="1"/>
</dbReference>
<evidence type="ECO:0000313" key="7">
    <source>
        <dbReference type="Proteomes" id="UP000460272"/>
    </source>
</evidence>
<dbReference type="GO" id="GO:0003677">
    <property type="term" value="F:DNA binding"/>
    <property type="evidence" value="ECO:0007669"/>
    <property type="project" value="UniProtKB-KW"/>
</dbReference>
<keyword evidence="3" id="KW-0238">DNA-binding</keyword>
<protein>
    <submittedName>
        <fullName evidence="6">MerR family transcriptional regulator</fullName>
    </submittedName>
</protein>
<dbReference type="EMBL" id="RPFW01000005">
    <property type="protein sequence ID" value="TVZ02545.1"/>
    <property type="molecule type" value="Genomic_DNA"/>
</dbReference>
<evidence type="ECO:0000259" key="5">
    <source>
        <dbReference type="PROSITE" id="PS50937"/>
    </source>
</evidence>
<feature type="domain" description="HTH merR-type" evidence="5">
    <location>
        <begin position="25"/>
        <end position="93"/>
    </location>
</feature>
<comment type="caution">
    <text evidence="6">The sequence shown here is derived from an EMBL/GenBank/DDBJ whole genome shotgun (WGS) entry which is preliminary data.</text>
</comment>
<dbReference type="AlphaFoldDB" id="A0A6P2BWM0"/>
<dbReference type="Gene3D" id="1.10.1660.10">
    <property type="match status" value="1"/>
</dbReference>
<dbReference type="GO" id="GO:0003700">
    <property type="term" value="F:DNA-binding transcription factor activity"/>
    <property type="evidence" value="ECO:0007669"/>
    <property type="project" value="InterPro"/>
</dbReference>
<evidence type="ECO:0000256" key="3">
    <source>
        <dbReference type="ARBA" id="ARBA00023125"/>
    </source>
</evidence>
<sequence length="156" mass="17436">MPPTLTVEPRFKSSGTVTELMTPELMTIGEMARRARVPTSTIRYYERRGLLCADARQSGQRRYRTETLRRLVFIGMMQDFGLALEEVSGVLNAATAAEWKSIAARRLAALDEQIARQQHARTLLAATLGCRFDHPATDCSAMGAEIDHRLDRSTLP</sequence>
<evidence type="ECO:0000256" key="4">
    <source>
        <dbReference type="ARBA" id="ARBA00023163"/>
    </source>
</evidence>
<accession>A0A6P2BWM0</accession>
<keyword evidence="1" id="KW-0678">Repressor</keyword>
<dbReference type="PANTHER" id="PTHR30204">
    <property type="entry name" value="REDOX-CYCLING DRUG-SENSING TRANSCRIPTIONAL ACTIVATOR SOXR"/>
    <property type="match status" value="1"/>
</dbReference>
<keyword evidence="7" id="KW-1185">Reference proteome</keyword>
<evidence type="ECO:0000256" key="2">
    <source>
        <dbReference type="ARBA" id="ARBA00023015"/>
    </source>
</evidence>
<organism evidence="6 7">
    <name type="scientific">Trebonia kvetii</name>
    <dbReference type="NCBI Taxonomy" id="2480626"/>
    <lineage>
        <taxon>Bacteria</taxon>
        <taxon>Bacillati</taxon>
        <taxon>Actinomycetota</taxon>
        <taxon>Actinomycetes</taxon>
        <taxon>Streptosporangiales</taxon>
        <taxon>Treboniaceae</taxon>
        <taxon>Trebonia</taxon>
    </lineage>
</organism>